<dbReference type="KEGG" id="acek:FLP30_10995"/>
<dbReference type="Pfam" id="PF13187">
    <property type="entry name" value="Fer4_9"/>
    <property type="match status" value="1"/>
</dbReference>
<sequence length="125" mass="13924">MIAEILLERCNGCNSCVVACPDHVFDRGPEGAPPVIARLEQCQTCFLCELYCPEDALYVAVGLPRAQLKEDPLGHIRRDYGWDGAEDDPLKNFWKLGPLLREGVQTSSARYARQELETPTATSKD</sequence>
<evidence type="ECO:0000256" key="1">
    <source>
        <dbReference type="ARBA" id="ARBA00022723"/>
    </source>
</evidence>
<evidence type="ECO:0000256" key="3">
    <source>
        <dbReference type="ARBA" id="ARBA00023014"/>
    </source>
</evidence>
<dbReference type="PROSITE" id="PS00198">
    <property type="entry name" value="4FE4S_FER_1"/>
    <property type="match status" value="2"/>
</dbReference>
<feature type="domain" description="4Fe-4S ferredoxin-type" evidence="4">
    <location>
        <begin position="1"/>
        <end position="30"/>
    </location>
</feature>
<accession>A0A5C1YRB4</accession>
<proteinExistence type="predicted"/>
<keyword evidence="1" id="KW-0479">Metal-binding</keyword>
<dbReference type="Gene3D" id="3.30.70.20">
    <property type="match status" value="1"/>
</dbReference>
<protein>
    <submittedName>
        <fullName evidence="5">Ferredoxin family protein</fullName>
    </submittedName>
</protein>
<dbReference type="AlphaFoldDB" id="A0A5C1YRB4"/>
<evidence type="ECO:0000259" key="4">
    <source>
        <dbReference type="PROSITE" id="PS51379"/>
    </source>
</evidence>
<dbReference type="PROSITE" id="PS51379">
    <property type="entry name" value="4FE4S_FER_2"/>
    <property type="match status" value="2"/>
</dbReference>
<dbReference type="PANTHER" id="PTHR43122:SF1">
    <property type="entry name" value="IRON-SULFUR-BINDING PROTEIN"/>
    <property type="match status" value="1"/>
</dbReference>
<gene>
    <name evidence="5" type="ORF">FLP30_10995</name>
</gene>
<dbReference type="GO" id="GO:0046872">
    <property type="term" value="F:metal ion binding"/>
    <property type="evidence" value="ECO:0007669"/>
    <property type="project" value="UniProtKB-KW"/>
</dbReference>
<name>A0A5C1YRB4_9PROT</name>
<dbReference type="EMBL" id="CP043506">
    <property type="protein sequence ID" value="QEO18185.1"/>
    <property type="molecule type" value="Genomic_DNA"/>
</dbReference>
<dbReference type="OrthoDB" id="9800445at2"/>
<dbReference type="SUPFAM" id="SSF54862">
    <property type="entry name" value="4Fe-4S ferredoxins"/>
    <property type="match status" value="1"/>
</dbReference>
<feature type="domain" description="4Fe-4S ferredoxin-type" evidence="4">
    <location>
        <begin position="32"/>
        <end position="62"/>
    </location>
</feature>
<dbReference type="Proteomes" id="UP000324536">
    <property type="component" value="Chromosome"/>
</dbReference>
<keyword evidence="3" id="KW-0411">Iron-sulfur</keyword>
<dbReference type="GO" id="GO:0051536">
    <property type="term" value="F:iron-sulfur cluster binding"/>
    <property type="evidence" value="ECO:0007669"/>
    <property type="project" value="UniProtKB-KW"/>
</dbReference>
<evidence type="ECO:0000256" key="2">
    <source>
        <dbReference type="ARBA" id="ARBA00023004"/>
    </source>
</evidence>
<dbReference type="PANTHER" id="PTHR43122">
    <property type="entry name" value="FERREDOXIN SUBUNIT OF PYRUVATE:FLAVODOXIN OXIDOREDUCTASE-RELATED"/>
    <property type="match status" value="1"/>
</dbReference>
<keyword evidence="2" id="KW-0408">Iron</keyword>
<reference evidence="5 6" key="1">
    <citation type="submission" date="2019-09" db="EMBL/GenBank/DDBJ databases">
        <title>Genome sequencing of strain KACC 21233.</title>
        <authorList>
            <person name="Heo J."/>
            <person name="Kim S.-J."/>
            <person name="Kim J.-S."/>
            <person name="Hong S.-B."/>
            <person name="Kwon S.-W."/>
        </authorList>
    </citation>
    <scope>NUCLEOTIDE SEQUENCE [LARGE SCALE GENOMIC DNA]</scope>
    <source>
        <strain evidence="5 6">KACC 21233</strain>
    </source>
</reference>
<evidence type="ECO:0000313" key="6">
    <source>
        <dbReference type="Proteomes" id="UP000324536"/>
    </source>
</evidence>
<evidence type="ECO:0000313" key="5">
    <source>
        <dbReference type="EMBL" id="QEO18185.1"/>
    </source>
</evidence>
<organism evidence="5 6">
    <name type="scientific">Acetobacter vaccinii</name>
    <dbReference type="NCBI Taxonomy" id="2592655"/>
    <lineage>
        <taxon>Bacteria</taxon>
        <taxon>Pseudomonadati</taxon>
        <taxon>Pseudomonadota</taxon>
        <taxon>Alphaproteobacteria</taxon>
        <taxon>Acetobacterales</taxon>
        <taxon>Acetobacteraceae</taxon>
        <taxon>Acetobacter</taxon>
    </lineage>
</organism>
<dbReference type="RefSeq" id="WP_149279848.1">
    <property type="nucleotide sequence ID" value="NZ_CP043506.1"/>
</dbReference>
<dbReference type="InterPro" id="IPR017896">
    <property type="entry name" value="4Fe4S_Fe-S-bd"/>
</dbReference>
<keyword evidence="6" id="KW-1185">Reference proteome</keyword>
<dbReference type="InterPro" id="IPR017900">
    <property type="entry name" value="4Fe4S_Fe_S_CS"/>
</dbReference>